<comment type="caution">
    <text evidence="2">The sequence shown here is derived from an EMBL/GenBank/DDBJ whole genome shotgun (WGS) entry which is preliminary data.</text>
</comment>
<dbReference type="RefSeq" id="XP_066634386.1">
    <property type="nucleotide sequence ID" value="XM_066774267.1"/>
</dbReference>
<evidence type="ECO:0000313" key="2">
    <source>
        <dbReference type="EMBL" id="KAL0261357.1"/>
    </source>
</evidence>
<name>A0ABR3CL49_9PEZI</name>
<reference evidence="2 3" key="1">
    <citation type="submission" date="2024-02" db="EMBL/GenBank/DDBJ databases">
        <title>De novo assembly and annotation of 12 fungi associated with fruit tree decline syndrome in Ontario, Canada.</title>
        <authorList>
            <person name="Sulman M."/>
            <person name="Ellouze W."/>
            <person name="Ilyukhin E."/>
        </authorList>
    </citation>
    <scope>NUCLEOTIDE SEQUENCE [LARGE SCALE GENOMIC DNA]</scope>
    <source>
        <strain evidence="2 3">FDS-637</strain>
    </source>
</reference>
<sequence>MRIERSAERHLTLPKIPSVDADSLVPFTKETQKLTRTVHPVYGLASRRSPVQNCDQDSLVLQAVEGYDQFQRSHLPGRIRELLEAEFETNSDLVRLYERFIARLPDIIREGQRSLYETYRNFPRVVTPPNPSHVQPTFPENVAGYDILLDTEASAPPQPSVHTASPPAAFEAPPNTEYGMNLNEAQQVHSVSDR</sequence>
<protein>
    <submittedName>
        <fullName evidence="2">Uncharacterized protein</fullName>
    </submittedName>
</protein>
<feature type="region of interest" description="Disordered" evidence="1">
    <location>
        <begin position="151"/>
        <end position="178"/>
    </location>
</feature>
<proteinExistence type="predicted"/>
<dbReference type="Proteomes" id="UP001430584">
    <property type="component" value="Unassembled WGS sequence"/>
</dbReference>
<evidence type="ECO:0000256" key="1">
    <source>
        <dbReference type="SAM" id="MobiDB-lite"/>
    </source>
</evidence>
<keyword evidence="3" id="KW-1185">Reference proteome</keyword>
<dbReference type="EMBL" id="JAJVCZ030000003">
    <property type="protein sequence ID" value="KAL0261357.1"/>
    <property type="molecule type" value="Genomic_DNA"/>
</dbReference>
<dbReference type="GeneID" id="92006872"/>
<gene>
    <name evidence="2" type="ORF">SLS55_002787</name>
</gene>
<accession>A0ABR3CL49</accession>
<organism evidence="2 3">
    <name type="scientific">Diplodia seriata</name>
    <dbReference type="NCBI Taxonomy" id="420778"/>
    <lineage>
        <taxon>Eukaryota</taxon>
        <taxon>Fungi</taxon>
        <taxon>Dikarya</taxon>
        <taxon>Ascomycota</taxon>
        <taxon>Pezizomycotina</taxon>
        <taxon>Dothideomycetes</taxon>
        <taxon>Dothideomycetes incertae sedis</taxon>
        <taxon>Botryosphaeriales</taxon>
        <taxon>Botryosphaeriaceae</taxon>
        <taxon>Diplodia</taxon>
    </lineage>
</organism>
<evidence type="ECO:0000313" key="3">
    <source>
        <dbReference type="Proteomes" id="UP001430584"/>
    </source>
</evidence>